<dbReference type="InterPro" id="IPR015943">
    <property type="entry name" value="WD40/YVTN_repeat-like_dom_sf"/>
</dbReference>
<dbReference type="PANTHER" id="PTHR46027">
    <property type="entry name" value="PEROXISOMAL TARGETING SIGNAL 2 RECEPTOR"/>
    <property type="match status" value="1"/>
</dbReference>
<dbReference type="OrthoDB" id="273771at2759"/>
<evidence type="ECO:0000256" key="1">
    <source>
        <dbReference type="ARBA" id="ARBA00004253"/>
    </source>
</evidence>
<evidence type="ECO:0000256" key="3">
    <source>
        <dbReference type="ARBA" id="ARBA00022448"/>
    </source>
</evidence>
<evidence type="ECO:0000256" key="7">
    <source>
        <dbReference type="ARBA" id="ARBA00022927"/>
    </source>
</evidence>
<comment type="caution">
    <text evidence="12">The sequence shown here is derived from an EMBL/GenBank/DDBJ whole genome shotgun (WGS) entry which is preliminary data.</text>
</comment>
<keyword evidence="6" id="KW-0677">Repeat</keyword>
<dbReference type="SMART" id="SM00320">
    <property type="entry name" value="WD40"/>
    <property type="match status" value="6"/>
</dbReference>
<evidence type="ECO:0000256" key="5">
    <source>
        <dbReference type="ARBA" id="ARBA00022574"/>
    </source>
</evidence>
<keyword evidence="3" id="KW-0813">Transport</keyword>
<dbReference type="STRING" id="133383.A0A1R0H7Q6"/>
<evidence type="ECO:0000313" key="13">
    <source>
        <dbReference type="Proteomes" id="UP000187455"/>
    </source>
</evidence>
<comment type="similarity">
    <text evidence="9">Belongs to the WD repeat peroxin-7 family.</text>
</comment>
<keyword evidence="12" id="KW-0675">Receptor</keyword>
<evidence type="ECO:0000256" key="2">
    <source>
        <dbReference type="ARBA" id="ARBA00004514"/>
    </source>
</evidence>
<evidence type="ECO:0000256" key="9">
    <source>
        <dbReference type="ARBA" id="ARBA00024017"/>
    </source>
</evidence>
<evidence type="ECO:0000256" key="10">
    <source>
        <dbReference type="ARBA" id="ARBA00032565"/>
    </source>
</evidence>
<dbReference type="Proteomes" id="UP000187455">
    <property type="component" value="Unassembled WGS sequence"/>
</dbReference>
<dbReference type="PANTHER" id="PTHR46027:SF1">
    <property type="entry name" value="PEROXISOMAL TARGETING SIGNAL 2 RECEPTOR"/>
    <property type="match status" value="1"/>
</dbReference>
<gene>
    <name evidence="12" type="ORF">AYI68_g643</name>
</gene>
<accession>A0A1R0H7Q6</accession>
<dbReference type="Gene3D" id="2.130.10.10">
    <property type="entry name" value="YVTN repeat-like/Quinoprotein amine dehydrogenase"/>
    <property type="match status" value="1"/>
</dbReference>
<dbReference type="Pfam" id="PF00400">
    <property type="entry name" value="WD40"/>
    <property type="match status" value="3"/>
</dbReference>
<evidence type="ECO:0000256" key="4">
    <source>
        <dbReference type="ARBA" id="ARBA00022490"/>
    </source>
</evidence>
<dbReference type="PROSITE" id="PS50082">
    <property type="entry name" value="WD_REPEATS_2"/>
    <property type="match status" value="2"/>
</dbReference>
<dbReference type="EMBL" id="LSSL01000206">
    <property type="protein sequence ID" value="OLY85169.1"/>
    <property type="molecule type" value="Genomic_DNA"/>
</dbReference>
<keyword evidence="8" id="KW-0576">Peroxisome</keyword>
<comment type="subcellular location">
    <subcellularLocation>
        <location evidence="2">Cytoplasm</location>
        <location evidence="2">Cytosol</location>
    </subcellularLocation>
    <subcellularLocation>
        <location evidence="1">Peroxisome matrix</location>
    </subcellularLocation>
</comment>
<dbReference type="SUPFAM" id="SSF50978">
    <property type="entry name" value="WD40 repeat-like"/>
    <property type="match status" value="1"/>
</dbReference>
<feature type="repeat" description="WD" evidence="11">
    <location>
        <begin position="167"/>
        <end position="209"/>
    </location>
</feature>
<keyword evidence="4" id="KW-0963">Cytoplasm</keyword>
<organism evidence="12 13">
    <name type="scientific">Smittium mucronatum</name>
    <dbReference type="NCBI Taxonomy" id="133383"/>
    <lineage>
        <taxon>Eukaryota</taxon>
        <taxon>Fungi</taxon>
        <taxon>Fungi incertae sedis</taxon>
        <taxon>Zoopagomycota</taxon>
        <taxon>Kickxellomycotina</taxon>
        <taxon>Harpellomycetes</taxon>
        <taxon>Harpellales</taxon>
        <taxon>Legeriomycetaceae</taxon>
        <taxon>Smittium</taxon>
    </lineage>
</organism>
<keyword evidence="13" id="KW-1185">Reference proteome</keyword>
<protein>
    <recommendedName>
        <fullName evidence="10">Peroxin-7</fullName>
    </recommendedName>
</protein>
<dbReference type="PROSITE" id="PS50294">
    <property type="entry name" value="WD_REPEATS_REGION"/>
    <property type="match status" value="1"/>
</dbReference>
<evidence type="ECO:0000256" key="8">
    <source>
        <dbReference type="ARBA" id="ARBA00023140"/>
    </source>
</evidence>
<keyword evidence="7" id="KW-0653">Protein transport</keyword>
<dbReference type="InterPro" id="IPR019775">
    <property type="entry name" value="WD40_repeat_CS"/>
</dbReference>
<name>A0A1R0H7Q6_9FUNG</name>
<evidence type="ECO:0000256" key="11">
    <source>
        <dbReference type="PROSITE-ProRule" id="PRU00221"/>
    </source>
</evidence>
<sequence length="288" mass="33086">MQTLSSYRSRGYKGYSSVQKERFGSSGKCKFWPCRKRYDTNVGIYDTAWSEVHENQLVTCGVDGSIMLYDINIPGYPVAKWNEHSREAMSVNWNYISKDVFLSSSWDSSIKLWSPNTKTSLKTITQHQGCVYDTAWNPKAQPVFASCSEDKLILLHDLRQFAPTLSLAGHNDQVLSLDWNKYDNNLIISCSSDKSIRVWDTRSPKFAVTQFGPFEFPSKKVVFSPHQRDIAASCGYDMGITFWNLPTMLPISRYSHHSEFVFGLDWNLFYPNIVASYSWDESINLIRV</sequence>
<dbReference type="PROSITE" id="PS00678">
    <property type="entry name" value="WD_REPEATS_1"/>
    <property type="match status" value="1"/>
</dbReference>
<dbReference type="InterPro" id="IPR044536">
    <property type="entry name" value="PEX7"/>
</dbReference>
<reference evidence="12 13" key="1">
    <citation type="journal article" date="2016" name="Mol. Biol. Evol.">
        <title>Genome-Wide Survey of Gut Fungi (Harpellales) Reveals the First Horizontally Transferred Ubiquitin Gene from a Mosquito Host.</title>
        <authorList>
            <person name="Wang Y."/>
            <person name="White M.M."/>
            <person name="Kvist S."/>
            <person name="Moncalvo J.M."/>
        </authorList>
    </citation>
    <scope>NUCLEOTIDE SEQUENCE [LARGE SCALE GENOMIC DNA]</scope>
    <source>
        <strain evidence="12 13">ALG-7-W6</strain>
    </source>
</reference>
<proteinExistence type="inferred from homology"/>
<dbReference type="GO" id="GO:0005782">
    <property type="term" value="C:peroxisomal matrix"/>
    <property type="evidence" value="ECO:0007669"/>
    <property type="project" value="UniProtKB-SubCell"/>
</dbReference>
<evidence type="ECO:0000256" key="6">
    <source>
        <dbReference type="ARBA" id="ARBA00022737"/>
    </source>
</evidence>
<dbReference type="GO" id="GO:0005053">
    <property type="term" value="F:peroxisome matrix targeting signal-2 binding"/>
    <property type="evidence" value="ECO:0007669"/>
    <property type="project" value="InterPro"/>
</dbReference>
<dbReference type="GO" id="GO:0005829">
    <property type="term" value="C:cytosol"/>
    <property type="evidence" value="ECO:0007669"/>
    <property type="project" value="UniProtKB-SubCell"/>
</dbReference>
<dbReference type="InterPro" id="IPR001680">
    <property type="entry name" value="WD40_rpt"/>
</dbReference>
<evidence type="ECO:0000313" key="12">
    <source>
        <dbReference type="EMBL" id="OLY85169.1"/>
    </source>
</evidence>
<feature type="repeat" description="WD" evidence="11">
    <location>
        <begin position="81"/>
        <end position="123"/>
    </location>
</feature>
<keyword evidence="5 11" id="KW-0853">WD repeat</keyword>
<dbReference type="AlphaFoldDB" id="A0A1R0H7Q6"/>
<dbReference type="GO" id="GO:0016558">
    <property type="term" value="P:protein import into peroxisome matrix"/>
    <property type="evidence" value="ECO:0007669"/>
    <property type="project" value="InterPro"/>
</dbReference>
<dbReference type="InterPro" id="IPR036322">
    <property type="entry name" value="WD40_repeat_dom_sf"/>
</dbReference>